<feature type="compositionally biased region" description="Acidic residues" evidence="1">
    <location>
        <begin position="1790"/>
        <end position="1800"/>
    </location>
</feature>
<feature type="compositionally biased region" description="Low complexity" evidence="1">
    <location>
        <begin position="150"/>
        <end position="166"/>
    </location>
</feature>
<feature type="compositionally biased region" description="Low complexity" evidence="1">
    <location>
        <begin position="1029"/>
        <end position="1039"/>
    </location>
</feature>
<feature type="compositionally biased region" description="Basic and acidic residues" evidence="1">
    <location>
        <begin position="121"/>
        <end position="135"/>
    </location>
</feature>
<feature type="region of interest" description="Disordered" evidence="1">
    <location>
        <begin position="1415"/>
        <end position="1459"/>
    </location>
</feature>
<feature type="region of interest" description="Disordered" evidence="1">
    <location>
        <begin position="1491"/>
        <end position="1657"/>
    </location>
</feature>
<feature type="compositionally biased region" description="Polar residues" evidence="1">
    <location>
        <begin position="1928"/>
        <end position="1956"/>
    </location>
</feature>
<feature type="compositionally biased region" description="Low complexity" evidence="1">
    <location>
        <begin position="999"/>
        <end position="1013"/>
    </location>
</feature>
<feature type="compositionally biased region" description="Polar residues" evidence="1">
    <location>
        <begin position="88"/>
        <end position="114"/>
    </location>
</feature>
<feature type="compositionally biased region" description="Low complexity" evidence="1">
    <location>
        <begin position="2229"/>
        <end position="2242"/>
    </location>
</feature>
<feature type="compositionally biased region" description="Low complexity" evidence="1">
    <location>
        <begin position="215"/>
        <end position="234"/>
    </location>
</feature>
<feature type="compositionally biased region" description="Basic and acidic residues" evidence="1">
    <location>
        <begin position="405"/>
        <end position="428"/>
    </location>
</feature>
<feature type="compositionally biased region" description="Polar residues" evidence="1">
    <location>
        <begin position="1423"/>
        <end position="1450"/>
    </location>
</feature>
<feature type="region of interest" description="Disordered" evidence="1">
    <location>
        <begin position="1282"/>
        <end position="1403"/>
    </location>
</feature>
<feature type="compositionally biased region" description="Basic and acidic residues" evidence="1">
    <location>
        <begin position="2489"/>
        <end position="2502"/>
    </location>
</feature>
<feature type="compositionally biased region" description="Polar residues" evidence="1">
    <location>
        <begin position="574"/>
        <end position="584"/>
    </location>
</feature>
<evidence type="ECO:0000256" key="1">
    <source>
        <dbReference type="SAM" id="MobiDB-lite"/>
    </source>
</evidence>
<feature type="compositionally biased region" description="Polar residues" evidence="1">
    <location>
        <begin position="2243"/>
        <end position="2260"/>
    </location>
</feature>
<feature type="compositionally biased region" description="Basic residues" evidence="1">
    <location>
        <begin position="904"/>
        <end position="917"/>
    </location>
</feature>
<reference evidence="2 3" key="1">
    <citation type="submission" date="2024-02" db="EMBL/GenBank/DDBJ databases">
        <title>Chromosome-scale genome assembly of the rough periwinkle Littorina saxatilis.</title>
        <authorList>
            <person name="De Jode A."/>
            <person name="Faria R."/>
            <person name="Formenti G."/>
            <person name="Sims Y."/>
            <person name="Smith T.P."/>
            <person name="Tracey A."/>
            <person name="Wood J.M.D."/>
            <person name="Zagrodzka Z.B."/>
            <person name="Johannesson K."/>
            <person name="Butlin R.K."/>
            <person name="Leder E.H."/>
        </authorList>
    </citation>
    <scope>NUCLEOTIDE SEQUENCE [LARGE SCALE GENOMIC DNA]</scope>
    <source>
        <strain evidence="2">Snail1</strain>
        <tissue evidence="2">Muscle</tissue>
    </source>
</reference>
<feature type="region of interest" description="Disordered" evidence="1">
    <location>
        <begin position="2746"/>
        <end position="2766"/>
    </location>
</feature>
<feature type="compositionally biased region" description="Pro residues" evidence="1">
    <location>
        <begin position="527"/>
        <end position="537"/>
    </location>
</feature>
<feature type="compositionally biased region" description="Basic and acidic residues" evidence="1">
    <location>
        <begin position="1508"/>
        <end position="1519"/>
    </location>
</feature>
<keyword evidence="3" id="KW-1185">Reference proteome</keyword>
<feature type="compositionally biased region" description="Polar residues" evidence="1">
    <location>
        <begin position="1"/>
        <end position="13"/>
    </location>
</feature>
<feature type="compositionally biased region" description="Low complexity" evidence="1">
    <location>
        <begin position="1148"/>
        <end position="1158"/>
    </location>
</feature>
<feature type="compositionally biased region" description="Polar residues" evidence="1">
    <location>
        <begin position="325"/>
        <end position="342"/>
    </location>
</feature>
<feature type="compositionally biased region" description="Polar residues" evidence="1">
    <location>
        <begin position="2689"/>
        <end position="2700"/>
    </location>
</feature>
<feature type="compositionally biased region" description="Basic and acidic residues" evidence="1">
    <location>
        <begin position="1603"/>
        <end position="1615"/>
    </location>
</feature>
<feature type="region of interest" description="Disordered" evidence="1">
    <location>
        <begin position="2175"/>
        <end position="2266"/>
    </location>
</feature>
<feature type="region of interest" description="Disordered" evidence="1">
    <location>
        <begin position="2840"/>
        <end position="2863"/>
    </location>
</feature>
<feature type="region of interest" description="Disordered" evidence="1">
    <location>
        <begin position="1785"/>
        <end position="1842"/>
    </location>
</feature>
<feature type="compositionally biased region" description="Polar residues" evidence="1">
    <location>
        <begin position="1562"/>
        <end position="1600"/>
    </location>
</feature>
<feature type="compositionally biased region" description="Low complexity" evidence="1">
    <location>
        <begin position="481"/>
        <end position="491"/>
    </location>
</feature>
<feature type="compositionally biased region" description="Polar residues" evidence="1">
    <location>
        <begin position="1986"/>
        <end position="2006"/>
    </location>
</feature>
<dbReference type="EMBL" id="JBAMIC010000013">
    <property type="protein sequence ID" value="KAK7097221.1"/>
    <property type="molecule type" value="Genomic_DNA"/>
</dbReference>
<feature type="compositionally biased region" description="Polar residues" evidence="1">
    <location>
        <begin position="668"/>
        <end position="685"/>
    </location>
</feature>
<feature type="region of interest" description="Disordered" evidence="1">
    <location>
        <begin position="2280"/>
        <end position="2330"/>
    </location>
</feature>
<comment type="caution">
    <text evidence="2">The sequence shown here is derived from an EMBL/GenBank/DDBJ whole genome shotgun (WGS) entry which is preliminary data.</text>
</comment>
<feature type="compositionally biased region" description="Polar residues" evidence="1">
    <location>
        <begin position="469"/>
        <end position="478"/>
    </location>
</feature>
<feature type="compositionally biased region" description="Basic and acidic residues" evidence="1">
    <location>
        <begin position="2632"/>
        <end position="2641"/>
    </location>
</feature>
<feature type="compositionally biased region" description="Low complexity" evidence="1">
    <location>
        <begin position="2281"/>
        <end position="2298"/>
    </location>
</feature>
<feature type="compositionally biased region" description="Low complexity" evidence="1">
    <location>
        <begin position="976"/>
        <end position="985"/>
    </location>
</feature>
<feature type="compositionally biased region" description="Pro residues" evidence="1">
    <location>
        <begin position="492"/>
        <end position="503"/>
    </location>
</feature>
<feature type="compositionally biased region" description="Polar residues" evidence="1">
    <location>
        <begin position="195"/>
        <end position="214"/>
    </location>
</feature>
<proteinExistence type="predicted"/>
<sequence length="3242" mass="354983">MASNTSGVNTHASMSPALMRDLKDRVHGTRSLERLSGLDSDKHPSLIFSGSRSGSFVKQRQAAFLRTSSMSSSQTSLNSVTSDRSHSSKSPASPTNSRADGVTNGLSRSSSTSLPRIPSKILKERGVNRHSDVVKSDQGQDGVERKVRRLSSQDSLRSSRSSVSSVKKVDEGSVSAVDRAPSDASDVVMRRKETSNASYPLQRSSTSDAQPAGNSSRPSSSYSERNASASSSRRSSFHSEKSASASSPRPLSLYSASNSRPSSSHSERNVSATLSRQLSAASDKDASASNSRPTSSHSERNVSATLSRRLSAASDKDASASNSRPTSSHSERNVSATLSRQLSAASDKDASAANSRPSSSHFERKASATNSRPTSFRSERRDSSASNASTPTGTKATTSRNSSFVRKDSSASEVTLRRTPKDRTKDGDQTSSTGYGVLQMSSRSSSRRSSADKTAKAEFNGGKHRPSFHTIQGSSTPVMQRPTRASSSASSSPPPSPPPPLPPAEETSSPAKEKSSSPFRPKSSHPLPTPPPTPPLTPDEYSKEVKTELPPLYQPRPPSQISAHPLPTPPPTPRSSDSHFSVSGEQPLPPPPPADDLPTPPSSPQLNSFPPPPPPLSRQSSSASSTFSSQRREQSLLNKSGSDLDFFASLPDTLTHGGMVDGRDVNKAETSAGESRTTASTQNTEVFGGLRTVTKTTTTTTKRSSYDELKQEAQNESDSTATAAPVMHFPPPPPYDPSLSPGLKANLVSAATSPMSQANQDSPKSKLSVSTLEQESRLTSTSTDVAMGYLDNALSGYPSGSMTPSTPLTPGHYVSASQGHSTFDAFNKDQTDTFRTSSHLNNETSASSTKSNSQEESQATTTVLNFNKPDFHSSVSSGFDVKSEEEERANNVTSAKIDSERVQALKKKKGGKAKRKLSATQKYEGSVKTVRRQIKPGHVEGLKEIFRKQDEEEEKLTLTGRRGKRHLRRGSDDEYSGSGYSTTSSDNEYDLERAERINSPDYSSSSPFSSPRSFNYDVNWEQSRASHNTTSSEDVTTTTKGSLGFDPENENLSLHAETVRSFGKGSENLSAEKGDASQVSEAEREPFMANSVHTYSDTLAPVPSTPLTTVDDFASSLPPLDLQDTDSNTVHVTRTERGRGSEQGDISTTPTANTTTTADLFSSLEKTDFKTRFSSPESESRERENHDSTSNTFSLPSLSDSDLPFQYRAGSDTTTTTPTTTTNITVTTNRSLRKDSNPAPMQDDANIPVTMQRETASPLADRREMIDVNYNSTDAKVIGEAGGEAELTTGGIEGGQSGLATSRESEGPTAIFWPNHHHHDDTNGGPAGRRGEGREEDKKTEKEEEDKRRAVVTSQTGRETYDFSTTYSSSSSSSRPATGRFTEDDEEEDIVTRHSDAEAGGRLAVKHRDSLTLEQKEFHNSLPDITTPSTDADQYATVESSSSLAENPQTREAGGGSDDFLSILDNIQLGSEGFKTETATRARQLVGHESFKGDRNRLSVEVPISETESVKKTEAEDKSSSQTSSFRETSIEQTVLQNDVEADVPEPATAFESSRNFDVKSPETSTTKPSFTTIRTGTSTSESPPTNITDDAKSVTTNSEENTDTKKAEDNDNEKKKKMASVLGELHSYNFQKSSKTSQESSSSAVPSSSHNGVEENAADVYVYRDRQGDVYVMQDVTDQPQASTTPATNAVLRTADEDSVSGAASFDFQGLNSSDSLTVDTDHVDVHKAKEVISAFLTDGSTARSMHEGEQLRGESTISMRGGQEHKFDMVAGNVGGRRQRVLSLSTTAEEDEEEGEDSFDGREENNNVGLMTMGGGGYAEGQASRQQVSKAGQYDSGHQQSQEYNHQYLPPQSAHQQSVTVSTTSTAVVAEETEMQVNIPRYGVQVLPAFPAYLNGSSRVTDANRSVVNEPLPGLNDFMSTLPSLSDPYSSSNTLPAAHNDYTSSQVEYSSTQLPHPPPPQVNFSSSQRDYTSSKAFHTPENDVPSSQTAHSSSYTFQPSTFESQADRESGAHSYSSRSTVDRSLFASDANVDRSTQDRSYRPADDFDVSRLRKRSDSSLSSEEGHAGGSRYRISTLARSGSLGKLNTSFSTFSPTSKPSYGAGDRVYDSAAQKRDFERFSKPMYASSDRIFDSGTSRPSLNRDSKLTYGRSGRVYESGNAEDKFNASFDRSFGSTSRLHDRSPTSLPPTHKTSYKRTYGTSGTVYDSATTRPDYDKSSSRVTVIHNVNAPFNNNNNISNTSFGENDSQYGSQTSKATSAGDMSPTDEHLYKIIRGADTSLSPSTTSPASPASSPLRQQRVSDRSTRATSDYQQRELNRSHEAIIRQQRPHNDTVDVWRVGSFSRSQPDLNLPLLSKTLSSLPRSGDEEQVDDSRAERYKLVKTGHSGQKVRTRRSSSSDSESDSGVEGGKRYRTVSRVRVQGKERSNSTGSLADARYSRSPSPPARENYRVSQVQRQTSWDRRQEPSSDAIDDHVYRVNKVTSSDDLPRDLNQEPDRKVGFRTVGDVGFHDNKRQSWSSPRASGDENNNNNDNRPYKVVHTQPSEKSSHMTDERGIRRTRVQATPGSRSFDADLSPRRGHRGRGGSPERGDQHRTVISLRVNEGHNVAPTTHYTEAQGGQYRVTNVKPSDGESGRHADGYFSDGHFPGSIKDRPRDTVYSGVFAGHNQSFPSPVSGYESDLDRSGTSRMHSVNTSPRHAQRPVSPAYDNSPRGDRLYVVNSTQQNSPNNRAFVEEERVSLREVRPRVASSPPPSLAHNRSFPGEWHKTSLDINRNFNSSSSTRSMPINNASNHYSNPRTMAPLHQQQSKSYVVFNSMDNIRDQRHDTTHAIPSLQRSNAGTRAGDRHFRVTSPVPSDVTTGGYRSGDWNLNSNRTRSHHLTARPEIIVDDTDPSFRREVWEEKKTYEMRTDMTTHVMPEGVLSEEEKDLRVLRGKILIKNRMDDSRDQDDFLHNMNIFDTSFHMDKDNPLYQSDPDIYKSLEEELRQQEQHSSSIGREVTQDITYETVDRIAKKHREGNVEMSPKPRHKKQNLSSMLLSKLATIDSKDIHQHIDVQHHNEEIYGDVHLIHADGTKAAAGNTSNFDSVHENVELMLKQGKAFVVIKVIAERIVPIDYEFNVWRKSQAIVTRNIEIDLKATEQRRRLYEHVMETGGRMPCTVEGSGGYDDDYGAATYRSAGPSGQGEQERQLTSLETLRLFSTILDVSEGKGDVEDREMRTRQEMGRLGGSREASAMDLLY</sequence>
<feature type="region of interest" description="Disordered" evidence="1">
    <location>
        <begin position="945"/>
        <end position="1083"/>
    </location>
</feature>
<feature type="compositionally biased region" description="Low complexity" evidence="1">
    <location>
        <begin position="303"/>
        <end position="324"/>
    </location>
</feature>
<feature type="compositionally biased region" description="Polar residues" evidence="1">
    <location>
        <begin position="367"/>
        <end position="376"/>
    </location>
</feature>
<feature type="compositionally biased region" description="Polar residues" evidence="1">
    <location>
        <begin position="749"/>
        <end position="780"/>
    </location>
</feature>
<evidence type="ECO:0000313" key="3">
    <source>
        <dbReference type="Proteomes" id="UP001374579"/>
    </source>
</evidence>
<feature type="compositionally biased region" description="Pro residues" evidence="1">
    <location>
        <begin position="587"/>
        <end position="616"/>
    </location>
</feature>
<feature type="compositionally biased region" description="Basic and acidic residues" evidence="1">
    <location>
        <begin position="2315"/>
        <end position="2330"/>
    </location>
</feature>
<protein>
    <submittedName>
        <fullName evidence="2">Uncharacterized protein</fullName>
    </submittedName>
</protein>
<feature type="compositionally biased region" description="Polar residues" evidence="1">
    <location>
        <begin position="1352"/>
        <end position="1367"/>
    </location>
</feature>
<feature type="compositionally biased region" description="Basic and acidic residues" evidence="1">
    <location>
        <begin position="2549"/>
        <end position="2559"/>
    </location>
</feature>
<feature type="compositionally biased region" description="Basic and acidic residues" evidence="1">
    <location>
        <begin position="1178"/>
        <end position="1187"/>
    </location>
</feature>
<name>A0AAN9B244_9CAEN</name>
<feature type="compositionally biased region" description="Basic and acidic residues" evidence="1">
    <location>
        <begin position="1329"/>
        <end position="1349"/>
    </location>
</feature>
<feature type="compositionally biased region" description="Basic and acidic residues" evidence="1">
    <location>
        <begin position="2033"/>
        <end position="2059"/>
    </location>
</feature>
<gene>
    <name evidence="2" type="ORF">V1264_004231</name>
</gene>
<feature type="region of interest" description="Disordered" evidence="1">
    <location>
        <begin position="2614"/>
        <end position="2655"/>
    </location>
</feature>
<feature type="compositionally biased region" description="Low complexity" evidence="1">
    <location>
        <begin position="617"/>
        <end position="629"/>
    </location>
</feature>
<feature type="region of interest" description="Disordered" evidence="1">
    <location>
        <begin position="1"/>
        <end position="780"/>
    </location>
</feature>
<dbReference type="Proteomes" id="UP001374579">
    <property type="component" value="Unassembled WGS sequence"/>
</dbReference>
<feature type="compositionally biased region" description="Polar residues" evidence="1">
    <location>
        <begin position="1964"/>
        <end position="1978"/>
    </location>
</feature>
<feature type="compositionally biased region" description="Low complexity" evidence="1">
    <location>
        <begin position="692"/>
        <end position="702"/>
    </location>
</feature>
<feature type="region of interest" description="Disordered" evidence="1">
    <location>
        <begin position="835"/>
        <end position="860"/>
    </location>
</feature>
<feature type="compositionally biased region" description="Basic and acidic residues" evidence="1">
    <location>
        <begin position="20"/>
        <end position="33"/>
    </location>
</feature>
<feature type="compositionally biased region" description="Basic and acidic residues" evidence="1">
    <location>
        <begin position="1390"/>
        <end position="1399"/>
    </location>
</feature>
<feature type="region of interest" description="Disordered" evidence="1">
    <location>
        <begin position="1134"/>
        <end position="1202"/>
    </location>
</feature>
<feature type="compositionally biased region" description="Low complexity" evidence="1">
    <location>
        <begin position="242"/>
        <end position="264"/>
    </location>
</feature>
<feature type="compositionally biased region" description="Low complexity" evidence="1">
    <location>
        <begin position="1632"/>
        <end position="1650"/>
    </location>
</feature>
<feature type="compositionally biased region" description="Polar residues" evidence="1">
    <location>
        <begin position="384"/>
        <end position="404"/>
    </location>
</feature>
<feature type="compositionally biased region" description="Polar residues" evidence="1">
    <location>
        <begin position="48"/>
        <end position="58"/>
    </location>
</feature>
<organism evidence="2 3">
    <name type="scientific">Littorina saxatilis</name>
    <dbReference type="NCBI Taxonomy" id="31220"/>
    <lineage>
        <taxon>Eukaryota</taxon>
        <taxon>Metazoa</taxon>
        <taxon>Spiralia</taxon>
        <taxon>Lophotrochozoa</taxon>
        <taxon>Mollusca</taxon>
        <taxon>Gastropoda</taxon>
        <taxon>Caenogastropoda</taxon>
        <taxon>Littorinimorpha</taxon>
        <taxon>Littorinoidea</taxon>
        <taxon>Littorinidae</taxon>
        <taxon>Littorina</taxon>
    </lineage>
</organism>
<feature type="compositionally biased region" description="Low complexity" evidence="1">
    <location>
        <begin position="67"/>
        <end position="82"/>
    </location>
</feature>
<feature type="compositionally biased region" description="Basic and acidic residues" evidence="1">
    <location>
        <begin position="2462"/>
        <end position="2479"/>
    </location>
</feature>
<feature type="region of interest" description="Disordered" evidence="1">
    <location>
        <begin position="3222"/>
        <end position="3242"/>
    </location>
</feature>
<feature type="region of interest" description="Disordered" evidence="1">
    <location>
        <begin position="1928"/>
        <end position="2075"/>
    </location>
</feature>
<feature type="compositionally biased region" description="Basic and acidic residues" evidence="1">
    <location>
        <begin position="1070"/>
        <end position="1083"/>
    </location>
</feature>
<feature type="compositionally biased region" description="Polar residues" evidence="1">
    <location>
        <begin position="2201"/>
        <end position="2213"/>
    </location>
</feature>
<feature type="region of interest" description="Disordered" evidence="1">
    <location>
        <begin position="2360"/>
        <end position="2596"/>
    </location>
</feature>
<feature type="compositionally biased region" description="Polar residues" evidence="1">
    <location>
        <begin position="1825"/>
        <end position="1842"/>
    </location>
</feature>
<feature type="compositionally biased region" description="Polar residues" evidence="1">
    <location>
        <begin position="269"/>
        <end position="278"/>
    </location>
</feature>
<feature type="region of interest" description="Disordered" evidence="1">
    <location>
        <begin position="874"/>
        <end position="929"/>
    </location>
</feature>
<evidence type="ECO:0000313" key="2">
    <source>
        <dbReference type="EMBL" id="KAK7097221.1"/>
    </source>
</evidence>
<accession>A0AAN9B244</accession>
<feature type="compositionally biased region" description="Basic and acidic residues" evidence="1">
    <location>
        <begin position="704"/>
        <end position="713"/>
    </location>
</feature>
<feature type="region of interest" description="Disordered" evidence="1">
    <location>
        <begin position="2669"/>
        <end position="2715"/>
    </location>
</feature>